<sequence length="138" mass="16361">MSRISQFKSTLTKLETIIYQLEESLGVEHKPSPFAEFIQLNTKQENQSNQKVEQQVEPQQKQQEPQKQSKDHQKQPEQLQKRNNLKKKKSNHNKRKNNNKIQPQQDKMAVAPTLVDFLCIDMRVGELKRVWKHEESDK</sequence>
<name>A0EEB4_PARTE</name>
<organism evidence="2 3">
    <name type="scientific">Paramecium tetraurelia</name>
    <dbReference type="NCBI Taxonomy" id="5888"/>
    <lineage>
        <taxon>Eukaryota</taxon>
        <taxon>Sar</taxon>
        <taxon>Alveolata</taxon>
        <taxon>Ciliophora</taxon>
        <taxon>Intramacronucleata</taxon>
        <taxon>Oligohymenophorea</taxon>
        <taxon>Peniculida</taxon>
        <taxon>Parameciidae</taxon>
        <taxon>Paramecium</taxon>
    </lineage>
</organism>
<dbReference type="InParanoid" id="A0EEB4"/>
<feature type="region of interest" description="Disordered" evidence="1">
    <location>
        <begin position="36"/>
        <end position="108"/>
    </location>
</feature>
<feature type="compositionally biased region" description="Basic residues" evidence="1">
    <location>
        <begin position="83"/>
        <end position="98"/>
    </location>
</feature>
<reference evidence="2 3" key="1">
    <citation type="journal article" date="2006" name="Nature">
        <title>Global trends of whole-genome duplications revealed by the ciliate Paramecium tetraurelia.</title>
        <authorList>
            <consortium name="Genoscope"/>
            <person name="Aury J.-M."/>
            <person name="Jaillon O."/>
            <person name="Duret L."/>
            <person name="Noel B."/>
            <person name="Jubin C."/>
            <person name="Porcel B.M."/>
            <person name="Segurens B."/>
            <person name="Daubin V."/>
            <person name="Anthouard V."/>
            <person name="Aiach N."/>
            <person name="Arnaiz O."/>
            <person name="Billaut A."/>
            <person name="Beisson J."/>
            <person name="Blanc I."/>
            <person name="Bouhouche K."/>
            <person name="Camara F."/>
            <person name="Duharcourt S."/>
            <person name="Guigo R."/>
            <person name="Gogendeau D."/>
            <person name="Katinka M."/>
            <person name="Keller A.-M."/>
            <person name="Kissmehl R."/>
            <person name="Klotz C."/>
            <person name="Koll F."/>
            <person name="Le Moue A."/>
            <person name="Lepere C."/>
            <person name="Malinsky S."/>
            <person name="Nowacki M."/>
            <person name="Nowak J.K."/>
            <person name="Plattner H."/>
            <person name="Poulain J."/>
            <person name="Ruiz F."/>
            <person name="Serrano V."/>
            <person name="Zagulski M."/>
            <person name="Dessen P."/>
            <person name="Betermier M."/>
            <person name="Weissenbach J."/>
            <person name="Scarpelli C."/>
            <person name="Schachter V."/>
            <person name="Sperling L."/>
            <person name="Meyer E."/>
            <person name="Cohen J."/>
            <person name="Wincker P."/>
        </authorList>
    </citation>
    <scope>NUCLEOTIDE SEQUENCE [LARGE SCALE GENOMIC DNA]</scope>
    <source>
        <strain evidence="2 3">Stock d4-2</strain>
    </source>
</reference>
<evidence type="ECO:0000256" key="1">
    <source>
        <dbReference type="SAM" id="MobiDB-lite"/>
    </source>
</evidence>
<proteinExistence type="predicted"/>
<dbReference type="KEGG" id="ptm:GSPATT00025976001"/>
<dbReference type="Proteomes" id="UP000000600">
    <property type="component" value="Unassembled WGS sequence"/>
</dbReference>
<protein>
    <submittedName>
        <fullName evidence="2">Uncharacterized protein</fullName>
    </submittedName>
</protein>
<evidence type="ECO:0000313" key="2">
    <source>
        <dbReference type="EMBL" id="CAK93631.1"/>
    </source>
</evidence>
<feature type="compositionally biased region" description="Low complexity" evidence="1">
    <location>
        <begin position="50"/>
        <end position="66"/>
    </location>
</feature>
<dbReference type="HOGENOM" id="CLU_1859161_0_0_1"/>
<dbReference type="AlphaFoldDB" id="A0EEB4"/>
<keyword evidence="3" id="KW-1185">Reference proteome</keyword>
<dbReference type="EMBL" id="CT868673">
    <property type="protein sequence ID" value="CAK93631.1"/>
    <property type="molecule type" value="Genomic_DNA"/>
</dbReference>
<feature type="compositionally biased region" description="Polar residues" evidence="1">
    <location>
        <begin position="39"/>
        <end position="49"/>
    </location>
</feature>
<evidence type="ECO:0000313" key="3">
    <source>
        <dbReference type="Proteomes" id="UP000000600"/>
    </source>
</evidence>
<gene>
    <name evidence="2" type="ORF">GSPATT00025976001</name>
</gene>
<dbReference type="RefSeq" id="XP_001461028.1">
    <property type="nucleotide sequence ID" value="XM_001460991.1"/>
</dbReference>
<accession>A0EEB4</accession>
<dbReference type="GeneID" id="5046813"/>